<evidence type="ECO:0000256" key="2">
    <source>
        <dbReference type="ARBA" id="ARBA00010621"/>
    </source>
</evidence>
<keyword evidence="9 17" id="KW-0573">Peptidoglycan synthesis</keyword>
<accession>A0A1M5PX34</accession>
<evidence type="ECO:0000256" key="14">
    <source>
        <dbReference type="ARBA" id="ARBA00032707"/>
    </source>
</evidence>
<name>A0A1M5PX34_9BACI</name>
<dbReference type="GO" id="GO:0071555">
    <property type="term" value="P:cell wall organization"/>
    <property type="evidence" value="ECO:0007669"/>
    <property type="project" value="UniProtKB-KW"/>
</dbReference>
<dbReference type="GO" id="GO:0005886">
    <property type="term" value="C:plasma membrane"/>
    <property type="evidence" value="ECO:0007669"/>
    <property type="project" value="UniProtKB-SubCell"/>
</dbReference>
<comment type="similarity">
    <text evidence="2 17">Belongs to the UppP family.</text>
</comment>
<evidence type="ECO:0000256" key="9">
    <source>
        <dbReference type="ARBA" id="ARBA00022984"/>
    </source>
</evidence>
<feature type="transmembrane region" description="Helical" evidence="17">
    <location>
        <begin position="226"/>
        <end position="245"/>
    </location>
</feature>
<dbReference type="EMBL" id="FQXD01000003">
    <property type="protein sequence ID" value="SHH06364.1"/>
    <property type="molecule type" value="Genomic_DNA"/>
</dbReference>
<dbReference type="Proteomes" id="UP000184079">
    <property type="component" value="Unassembled WGS sequence"/>
</dbReference>
<reference evidence="19" key="1">
    <citation type="submission" date="2016-11" db="EMBL/GenBank/DDBJ databases">
        <authorList>
            <person name="Varghese N."/>
            <person name="Submissions S."/>
        </authorList>
    </citation>
    <scope>NUCLEOTIDE SEQUENCE [LARGE SCALE GENOMIC DNA]</scope>
    <source>
        <strain evidence="19">CGMCC 1.6496</strain>
    </source>
</reference>
<dbReference type="GO" id="GO:0009252">
    <property type="term" value="P:peptidoglycan biosynthetic process"/>
    <property type="evidence" value="ECO:0007669"/>
    <property type="project" value="UniProtKB-KW"/>
</dbReference>
<comment type="catalytic activity">
    <reaction evidence="16 17">
        <text>di-trans,octa-cis-undecaprenyl diphosphate + H2O = di-trans,octa-cis-undecaprenyl phosphate + phosphate + H(+)</text>
        <dbReference type="Rhea" id="RHEA:28094"/>
        <dbReference type="ChEBI" id="CHEBI:15377"/>
        <dbReference type="ChEBI" id="CHEBI:15378"/>
        <dbReference type="ChEBI" id="CHEBI:43474"/>
        <dbReference type="ChEBI" id="CHEBI:58405"/>
        <dbReference type="ChEBI" id="CHEBI:60392"/>
        <dbReference type="EC" id="3.6.1.27"/>
    </reaction>
</comment>
<dbReference type="GO" id="GO:0008360">
    <property type="term" value="P:regulation of cell shape"/>
    <property type="evidence" value="ECO:0007669"/>
    <property type="project" value="UniProtKB-KW"/>
</dbReference>
<keyword evidence="8 17" id="KW-0133">Cell shape</keyword>
<comment type="subcellular location">
    <subcellularLocation>
        <location evidence="1 17">Cell membrane</location>
        <topology evidence="1 17">Multi-pass membrane protein</topology>
    </subcellularLocation>
</comment>
<proteinExistence type="inferred from homology"/>
<gene>
    <name evidence="17" type="primary">uppP</name>
    <name evidence="18" type="ORF">SAMN05421807_103249</name>
</gene>
<feature type="transmembrane region" description="Helical" evidence="17">
    <location>
        <begin position="47"/>
        <end position="68"/>
    </location>
</feature>
<evidence type="ECO:0000256" key="8">
    <source>
        <dbReference type="ARBA" id="ARBA00022960"/>
    </source>
</evidence>
<keyword evidence="11 17" id="KW-0472">Membrane</keyword>
<evidence type="ECO:0000256" key="7">
    <source>
        <dbReference type="ARBA" id="ARBA00022801"/>
    </source>
</evidence>
<dbReference type="PANTHER" id="PTHR30622">
    <property type="entry name" value="UNDECAPRENYL-DIPHOSPHATASE"/>
    <property type="match status" value="1"/>
</dbReference>
<evidence type="ECO:0000256" key="15">
    <source>
        <dbReference type="ARBA" id="ARBA00032932"/>
    </source>
</evidence>
<keyword evidence="6 17" id="KW-0812">Transmembrane</keyword>
<dbReference type="OrthoDB" id="9808289at2"/>
<evidence type="ECO:0000256" key="3">
    <source>
        <dbReference type="ARBA" id="ARBA00012374"/>
    </source>
</evidence>
<evidence type="ECO:0000256" key="16">
    <source>
        <dbReference type="ARBA" id="ARBA00047594"/>
    </source>
</evidence>
<dbReference type="AlphaFoldDB" id="A0A1M5PX34"/>
<evidence type="ECO:0000256" key="13">
    <source>
        <dbReference type="ARBA" id="ARBA00023316"/>
    </source>
</evidence>
<feature type="transmembrane region" description="Helical" evidence="17">
    <location>
        <begin position="194"/>
        <end position="214"/>
    </location>
</feature>
<dbReference type="HAMAP" id="MF_01006">
    <property type="entry name" value="Undec_diphosphatase"/>
    <property type="match status" value="1"/>
</dbReference>
<comment type="function">
    <text evidence="17">Catalyzes the dephosphorylation of undecaprenyl diphosphate (UPP). Confers resistance to bacitracin.</text>
</comment>
<protein>
    <recommendedName>
        <fullName evidence="4 17">Undecaprenyl-diphosphatase</fullName>
        <ecNumber evidence="3 17">3.6.1.27</ecNumber>
    </recommendedName>
    <alternativeName>
        <fullName evidence="15 17">Bacitracin resistance protein</fullName>
    </alternativeName>
    <alternativeName>
        <fullName evidence="14 17">Undecaprenyl pyrophosphate phosphatase</fullName>
    </alternativeName>
</protein>
<feature type="transmembrane region" description="Helical" evidence="17">
    <location>
        <begin position="96"/>
        <end position="117"/>
    </location>
</feature>
<organism evidence="18 19">
    <name type="scientific">Virgibacillus chiguensis</name>
    <dbReference type="NCBI Taxonomy" id="411959"/>
    <lineage>
        <taxon>Bacteria</taxon>
        <taxon>Bacillati</taxon>
        <taxon>Bacillota</taxon>
        <taxon>Bacilli</taxon>
        <taxon>Bacillales</taxon>
        <taxon>Bacillaceae</taxon>
        <taxon>Virgibacillus</taxon>
    </lineage>
</organism>
<evidence type="ECO:0000256" key="1">
    <source>
        <dbReference type="ARBA" id="ARBA00004651"/>
    </source>
</evidence>
<dbReference type="PANTHER" id="PTHR30622:SF2">
    <property type="entry name" value="UNDECAPRENYL-DIPHOSPHATASE"/>
    <property type="match status" value="1"/>
</dbReference>
<evidence type="ECO:0000256" key="5">
    <source>
        <dbReference type="ARBA" id="ARBA00022475"/>
    </source>
</evidence>
<keyword evidence="10 17" id="KW-1133">Transmembrane helix</keyword>
<keyword evidence="13 17" id="KW-0961">Cell wall biogenesis/degradation</keyword>
<evidence type="ECO:0000313" key="18">
    <source>
        <dbReference type="EMBL" id="SHH06364.1"/>
    </source>
</evidence>
<comment type="miscellaneous">
    <text evidence="17">Bacitracin is thought to be involved in the inhibition of peptidoglycan synthesis by sequestering undecaprenyl diphosphate, thereby reducing the pool of lipid carrier available.</text>
</comment>
<feature type="transmembrane region" description="Helical" evidence="17">
    <location>
        <begin position="257"/>
        <end position="276"/>
    </location>
</feature>
<dbReference type="GO" id="GO:0046677">
    <property type="term" value="P:response to antibiotic"/>
    <property type="evidence" value="ECO:0007669"/>
    <property type="project" value="UniProtKB-UniRule"/>
</dbReference>
<evidence type="ECO:0000313" key="19">
    <source>
        <dbReference type="Proteomes" id="UP000184079"/>
    </source>
</evidence>
<sequence length="277" mass="30505">MDAISSLSIILKYLLLGLFQGFTEPIPISSSGHLVMLRDLLHLQVELTGLSFEILVNFGSLIAVLVVFRKDLIRLTKNGLRFVLQKDRDNEATADFQFIVFLIVATIPTGVLGFLLNDYISDIKAVAVGYTLLITGAALWIIRNLHGKKNDGDLTIKDVLIVGAAQAVSLVPGISRSGATIVAAMLVGMKRETAFRFSFLLYIPVSLGVTILGVSDIVKDERFNELMIPYAIAFLASIIATYFALKWFANIMAKGNLKYFSFYCFVVGILAIIIFTR</sequence>
<evidence type="ECO:0000256" key="4">
    <source>
        <dbReference type="ARBA" id="ARBA00021581"/>
    </source>
</evidence>
<keyword evidence="7 17" id="KW-0378">Hydrolase</keyword>
<feature type="transmembrane region" description="Helical" evidence="17">
    <location>
        <begin position="123"/>
        <end position="142"/>
    </location>
</feature>
<keyword evidence="19" id="KW-1185">Reference proteome</keyword>
<keyword evidence="12 17" id="KW-0046">Antibiotic resistance</keyword>
<dbReference type="Pfam" id="PF02673">
    <property type="entry name" value="BacA"/>
    <property type="match status" value="1"/>
</dbReference>
<dbReference type="InterPro" id="IPR003824">
    <property type="entry name" value="UppP"/>
</dbReference>
<evidence type="ECO:0000256" key="17">
    <source>
        <dbReference type="HAMAP-Rule" id="MF_01006"/>
    </source>
</evidence>
<evidence type="ECO:0000256" key="11">
    <source>
        <dbReference type="ARBA" id="ARBA00023136"/>
    </source>
</evidence>
<evidence type="ECO:0000256" key="10">
    <source>
        <dbReference type="ARBA" id="ARBA00022989"/>
    </source>
</evidence>
<evidence type="ECO:0000256" key="6">
    <source>
        <dbReference type="ARBA" id="ARBA00022692"/>
    </source>
</evidence>
<keyword evidence="5 17" id="KW-1003">Cell membrane</keyword>
<dbReference type="EC" id="3.6.1.27" evidence="3 17"/>
<evidence type="ECO:0000256" key="12">
    <source>
        <dbReference type="ARBA" id="ARBA00023251"/>
    </source>
</evidence>
<dbReference type="GO" id="GO:0050380">
    <property type="term" value="F:undecaprenyl-diphosphatase activity"/>
    <property type="evidence" value="ECO:0007669"/>
    <property type="project" value="UniProtKB-UniRule"/>
</dbReference>